<evidence type="ECO:0000256" key="3">
    <source>
        <dbReference type="ARBA" id="ARBA00023015"/>
    </source>
</evidence>
<dbReference type="Pfam" id="PF04844">
    <property type="entry name" value="Ovate"/>
    <property type="match status" value="1"/>
</dbReference>
<keyword evidence="2 6" id="KW-0678">Repressor</keyword>
<protein>
    <recommendedName>
        <fullName evidence="6">Transcription repressor</fullName>
    </recommendedName>
    <alternativeName>
        <fullName evidence="6">Ovate family protein</fullName>
    </alternativeName>
</protein>
<dbReference type="PROSITE" id="PS51754">
    <property type="entry name" value="OVATE"/>
    <property type="match status" value="1"/>
</dbReference>
<keyword evidence="3 6" id="KW-0805">Transcription regulation</keyword>
<accession>A0AAD8PBA0</accession>
<dbReference type="InterPro" id="IPR038933">
    <property type="entry name" value="Ovate"/>
</dbReference>
<dbReference type="AlphaFoldDB" id="A0AAD8PBA0"/>
<comment type="subcellular location">
    <subcellularLocation>
        <location evidence="1 6">Nucleus</location>
    </subcellularLocation>
</comment>
<comment type="caution">
    <text evidence="9">The sequence shown here is derived from an EMBL/GenBank/DDBJ whole genome shotgun (WGS) entry which is preliminary data.</text>
</comment>
<dbReference type="NCBIfam" id="TIGR01568">
    <property type="entry name" value="A_thal_3678"/>
    <property type="match status" value="1"/>
</dbReference>
<comment type="function">
    <text evidence="6">Transcriptional repressor that regulates multiple aspects of plant growth and development.</text>
</comment>
<organism evidence="9 10">
    <name type="scientific">Tagetes erecta</name>
    <name type="common">African marigold</name>
    <dbReference type="NCBI Taxonomy" id="13708"/>
    <lineage>
        <taxon>Eukaryota</taxon>
        <taxon>Viridiplantae</taxon>
        <taxon>Streptophyta</taxon>
        <taxon>Embryophyta</taxon>
        <taxon>Tracheophyta</taxon>
        <taxon>Spermatophyta</taxon>
        <taxon>Magnoliopsida</taxon>
        <taxon>eudicotyledons</taxon>
        <taxon>Gunneridae</taxon>
        <taxon>Pentapetalae</taxon>
        <taxon>asterids</taxon>
        <taxon>campanulids</taxon>
        <taxon>Asterales</taxon>
        <taxon>Asteraceae</taxon>
        <taxon>Asteroideae</taxon>
        <taxon>Heliantheae alliance</taxon>
        <taxon>Tageteae</taxon>
        <taxon>Tagetes</taxon>
    </lineage>
</organism>
<name>A0AAD8PBA0_TARER</name>
<evidence type="ECO:0000256" key="1">
    <source>
        <dbReference type="ARBA" id="ARBA00004123"/>
    </source>
</evidence>
<dbReference type="InterPro" id="IPR006458">
    <property type="entry name" value="Ovate_C"/>
</dbReference>
<evidence type="ECO:0000256" key="6">
    <source>
        <dbReference type="RuleBase" id="RU367028"/>
    </source>
</evidence>
<keyword evidence="5 6" id="KW-0539">Nucleus</keyword>
<feature type="compositionally biased region" description="Polar residues" evidence="7">
    <location>
        <begin position="25"/>
        <end position="47"/>
    </location>
</feature>
<evidence type="ECO:0000256" key="4">
    <source>
        <dbReference type="ARBA" id="ARBA00023163"/>
    </source>
</evidence>
<reference evidence="9" key="1">
    <citation type="journal article" date="2023" name="bioRxiv">
        <title>Improved chromosome-level genome assembly for marigold (Tagetes erecta).</title>
        <authorList>
            <person name="Jiang F."/>
            <person name="Yuan L."/>
            <person name="Wang S."/>
            <person name="Wang H."/>
            <person name="Xu D."/>
            <person name="Wang A."/>
            <person name="Fan W."/>
        </authorList>
    </citation>
    <scope>NUCLEOTIDE SEQUENCE</scope>
    <source>
        <strain evidence="9">WSJ</strain>
        <tissue evidence="9">Leaf</tissue>
    </source>
</reference>
<evidence type="ECO:0000259" key="8">
    <source>
        <dbReference type="PROSITE" id="PS51754"/>
    </source>
</evidence>
<dbReference type="EMBL" id="JAUHHV010000001">
    <property type="protein sequence ID" value="KAK1440598.1"/>
    <property type="molecule type" value="Genomic_DNA"/>
</dbReference>
<feature type="region of interest" description="Disordered" evidence="7">
    <location>
        <begin position="15"/>
        <end position="82"/>
    </location>
</feature>
<evidence type="ECO:0000256" key="7">
    <source>
        <dbReference type="SAM" id="MobiDB-lite"/>
    </source>
</evidence>
<dbReference type="GO" id="GO:0045892">
    <property type="term" value="P:negative regulation of DNA-templated transcription"/>
    <property type="evidence" value="ECO:0007669"/>
    <property type="project" value="UniProtKB-UniRule"/>
</dbReference>
<evidence type="ECO:0000256" key="5">
    <source>
        <dbReference type="ARBA" id="ARBA00023242"/>
    </source>
</evidence>
<keyword evidence="4 6" id="KW-0804">Transcription</keyword>
<dbReference type="Proteomes" id="UP001229421">
    <property type="component" value="Unassembled WGS sequence"/>
</dbReference>
<feature type="compositionally biased region" description="Low complexity" evidence="7">
    <location>
        <begin position="49"/>
        <end position="70"/>
    </location>
</feature>
<feature type="domain" description="OVATE" evidence="8">
    <location>
        <begin position="112"/>
        <end position="171"/>
    </location>
</feature>
<evidence type="ECO:0000256" key="2">
    <source>
        <dbReference type="ARBA" id="ARBA00022491"/>
    </source>
</evidence>
<gene>
    <name evidence="9" type="ORF">QVD17_06427</name>
</gene>
<sequence>MVKFILRIFKSCKPKHSLTPPDHPSTPSQTITTRDYSPCKTSSQTRIFHSGSTSHNHSTTEQFQPHVGVGSRHDGGGDGEVSPEWGSPARLSVFKKLMPCKVDGRVKESFAVVKRSEKPYDDFKKSMMEMIVENEIYEESDLKQLLQCFLSLNSWYHHGVIMEAFTEIWNNFSLNKNMTRTP</sequence>
<keyword evidence="10" id="KW-1185">Reference proteome</keyword>
<evidence type="ECO:0000313" key="10">
    <source>
        <dbReference type="Proteomes" id="UP001229421"/>
    </source>
</evidence>
<proteinExistence type="predicted"/>
<evidence type="ECO:0000313" key="9">
    <source>
        <dbReference type="EMBL" id="KAK1440598.1"/>
    </source>
</evidence>
<dbReference type="GO" id="GO:0005634">
    <property type="term" value="C:nucleus"/>
    <property type="evidence" value="ECO:0007669"/>
    <property type="project" value="UniProtKB-SubCell"/>
</dbReference>
<dbReference type="PANTHER" id="PTHR33057:SF224">
    <property type="entry name" value="TRANSCRIPTION REPRESSOR"/>
    <property type="match status" value="1"/>
</dbReference>
<dbReference type="PANTHER" id="PTHR33057">
    <property type="entry name" value="TRANSCRIPTION REPRESSOR OFP7-RELATED"/>
    <property type="match status" value="1"/>
</dbReference>